<evidence type="ECO:0000313" key="1">
    <source>
        <dbReference type="EMBL" id="KAI3782742.1"/>
    </source>
</evidence>
<accession>A0ACB9GJ24</accession>
<reference evidence="1 2" key="2">
    <citation type="journal article" date="2022" name="Mol. Ecol. Resour.">
        <title>The genomes of chicory, endive, great burdock and yacon provide insights into Asteraceae paleo-polyploidization history and plant inulin production.</title>
        <authorList>
            <person name="Fan W."/>
            <person name="Wang S."/>
            <person name="Wang H."/>
            <person name="Wang A."/>
            <person name="Jiang F."/>
            <person name="Liu H."/>
            <person name="Zhao H."/>
            <person name="Xu D."/>
            <person name="Zhang Y."/>
        </authorList>
    </citation>
    <scope>NUCLEOTIDE SEQUENCE [LARGE SCALE GENOMIC DNA]</scope>
    <source>
        <strain evidence="2">cv. Punajuju</strain>
        <tissue evidence="1">Leaves</tissue>
    </source>
</reference>
<protein>
    <submittedName>
        <fullName evidence="1">Uncharacterized protein</fullName>
    </submittedName>
</protein>
<organism evidence="1 2">
    <name type="scientific">Cichorium intybus</name>
    <name type="common">Chicory</name>
    <dbReference type="NCBI Taxonomy" id="13427"/>
    <lineage>
        <taxon>Eukaryota</taxon>
        <taxon>Viridiplantae</taxon>
        <taxon>Streptophyta</taxon>
        <taxon>Embryophyta</taxon>
        <taxon>Tracheophyta</taxon>
        <taxon>Spermatophyta</taxon>
        <taxon>Magnoliopsida</taxon>
        <taxon>eudicotyledons</taxon>
        <taxon>Gunneridae</taxon>
        <taxon>Pentapetalae</taxon>
        <taxon>asterids</taxon>
        <taxon>campanulids</taxon>
        <taxon>Asterales</taxon>
        <taxon>Asteraceae</taxon>
        <taxon>Cichorioideae</taxon>
        <taxon>Cichorieae</taxon>
        <taxon>Cichoriinae</taxon>
        <taxon>Cichorium</taxon>
    </lineage>
</organism>
<dbReference type="Proteomes" id="UP001055811">
    <property type="component" value="Linkage Group LG02"/>
</dbReference>
<sequence>MDIVTRRHIEAHCEMEIGKIIRAFSNFAFQCKEEVNVFKTEIEIANNILLLLFAGHDTSTVTITLVIKSLGQYPDVYEKVLRGRRTIVLEQWKGIKKSG</sequence>
<name>A0ACB9GJ24_CICIN</name>
<keyword evidence="2" id="KW-1185">Reference proteome</keyword>
<dbReference type="EMBL" id="CM042010">
    <property type="protein sequence ID" value="KAI3782742.1"/>
    <property type="molecule type" value="Genomic_DNA"/>
</dbReference>
<evidence type="ECO:0000313" key="2">
    <source>
        <dbReference type="Proteomes" id="UP001055811"/>
    </source>
</evidence>
<gene>
    <name evidence="1" type="ORF">L2E82_12797</name>
</gene>
<proteinExistence type="predicted"/>
<comment type="caution">
    <text evidence="1">The sequence shown here is derived from an EMBL/GenBank/DDBJ whole genome shotgun (WGS) entry which is preliminary data.</text>
</comment>
<reference evidence="2" key="1">
    <citation type="journal article" date="2022" name="Mol. Ecol. Resour.">
        <title>The genomes of chicory, endive, great burdock and yacon provide insights into Asteraceae palaeo-polyploidization history and plant inulin production.</title>
        <authorList>
            <person name="Fan W."/>
            <person name="Wang S."/>
            <person name="Wang H."/>
            <person name="Wang A."/>
            <person name="Jiang F."/>
            <person name="Liu H."/>
            <person name="Zhao H."/>
            <person name="Xu D."/>
            <person name="Zhang Y."/>
        </authorList>
    </citation>
    <scope>NUCLEOTIDE SEQUENCE [LARGE SCALE GENOMIC DNA]</scope>
    <source>
        <strain evidence="2">cv. Punajuju</strain>
    </source>
</reference>